<protein>
    <submittedName>
        <fullName evidence="1">Uncharacterized protein</fullName>
    </submittedName>
</protein>
<dbReference type="Proteomes" id="UP001162992">
    <property type="component" value="Chromosome 2"/>
</dbReference>
<name>A0ACC2EJ30_DIPCM</name>
<sequence length="835" mass="89091">MEKEMWVKAAKLPWLVLMLMLVVAVHKCCAQTSKVASSVFVVRLKGAPAALYYAHDVAKQEEVKARESSDAGERYATFLKQSHDIFLENLLERGSYEKLYSYTHLLNGFAVKLKTELQVSMLKAHAFVVSIEKERTFEKLTTHTPEFLGLPTGAWRVAGGPENAGENIVIGILDTGISPSHESFSNQQNNSYKLLRNWRDKCAISWSFPHGSCNGKIVAARYFAKGIMAANAFNASYDFDSPFDGDGHGTHTSSICAGNHGVQVVVDGHEYGAASGIAPRARLAVYKVIYRDGGYLSDVLAGVDQAAQDRVDILSISLGSTSGAYGVPFLSSFDTMLLLAVKSGVLVVHAAGNNGPSSFTMNSFGPWILSVAAGVTDRIYLNQVSLGNGLKLFGSSLAAGTKGQKLYPLIYSVDAFISGSSFDKEYYSYCPDPTAYNATLIKGKILICNFVEYFSGDAVAQLENALATARNTSAAGLLVVSQGVQLIQQRSGLYDPIPFKIPGSFLQDANASMLLLQYYSENTERNADGIVLKFGACASIGDSRSARFTAEAPSVAYYSSRGPVYASTVTSVVADILKPDILAPGNQIWAAWTPGGTDTSAFSGYRFALLSGTSMAAPHVAGIAALLKQKYPHLSASAIRSAIVTTATPVDYRHRLIRAEEPSANPSISTGLASPFDCGHGAVNATAAIDPGLIFDAEFQDYVNFLCLVPGADANAVQDATGGSCQPAKSDRSSDLNMPSITVANLLGTRTVKRTVINVGGEESYSASIHHPAGVAVSVKPRAFTVKDGRSVSFTVTLKAIRANQQFTFGNLMWTGSKGHVIRMPISVSANSVTG</sequence>
<keyword evidence="2" id="KW-1185">Reference proteome</keyword>
<evidence type="ECO:0000313" key="2">
    <source>
        <dbReference type="Proteomes" id="UP001162992"/>
    </source>
</evidence>
<reference evidence="2" key="1">
    <citation type="journal article" date="2024" name="Proc. Natl. Acad. Sci. U.S.A.">
        <title>Extraordinary preservation of gene collinearity over three hundred million years revealed in homosporous lycophytes.</title>
        <authorList>
            <person name="Li C."/>
            <person name="Wickell D."/>
            <person name="Kuo L.Y."/>
            <person name="Chen X."/>
            <person name="Nie B."/>
            <person name="Liao X."/>
            <person name="Peng D."/>
            <person name="Ji J."/>
            <person name="Jenkins J."/>
            <person name="Williams M."/>
            <person name="Shu S."/>
            <person name="Plott C."/>
            <person name="Barry K."/>
            <person name="Rajasekar S."/>
            <person name="Grimwood J."/>
            <person name="Han X."/>
            <person name="Sun S."/>
            <person name="Hou Z."/>
            <person name="He W."/>
            <person name="Dai G."/>
            <person name="Sun C."/>
            <person name="Schmutz J."/>
            <person name="Leebens-Mack J.H."/>
            <person name="Li F.W."/>
            <person name="Wang L."/>
        </authorList>
    </citation>
    <scope>NUCLEOTIDE SEQUENCE [LARGE SCALE GENOMIC DNA]</scope>
    <source>
        <strain evidence="2">cv. PW_Plant_1</strain>
    </source>
</reference>
<dbReference type="EMBL" id="CM055093">
    <property type="protein sequence ID" value="KAJ7566578.1"/>
    <property type="molecule type" value="Genomic_DNA"/>
</dbReference>
<gene>
    <name evidence="1" type="ORF">O6H91_02G109400</name>
</gene>
<evidence type="ECO:0000313" key="1">
    <source>
        <dbReference type="EMBL" id="KAJ7566578.1"/>
    </source>
</evidence>
<organism evidence="1 2">
    <name type="scientific">Diphasiastrum complanatum</name>
    <name type="common">Issler's clubmoss</name>
    <name type="synonym">Lycopodium complanatum</name>
    <dbReference type="NCBI Taxonomy" id="34168"/>
    <lineage>
        <taxon>Eukaryota</taxon>
        <taxon>Viridiplantae</taxon>
        <taxon>Streptophyta</taxon>
        <taxon>Embryophyta</taxon>
        <taxon>Tracheophyta</taxon>
        <taxon>Lycopodiopsida</taxon>
        <taxon>Lycopodiales</taxon>
        <taxon>Lycopodiaceae</taxon>
        <taxon>Lycopodioideae</taxon>
        <taxon>Diphasiastrum</taxon>
    </lineage>
</organism>
<proteinExistence type="predicted"/>
<accession>A0ACC2EJ30</accession>
<comment type="caution">
    <text evidence="1">The sequence shown here is derived from an EMBL/GenBank/DDBJ whole genome shotgun (WGS) entry which is preliminary data.</text>
</comment>